<keyword evidence="2" id="KW-1185">Reference proteome</keyword>
<reference evidence="1 2" key="1">
    <citation type="submission" date="2019-02" db="EMBL/GenBank/DDBJ databases">
        <title>Genome sequencing of the rare red list fungi Phlebia centrifuga.</title>
        <authorList>
            <person name="Buettner E."/>
            <person name="Kellner H."/>
        </authorList>
    </citation>
    <scope>NUCLEOTIDE SEQUENCE [LARGE SCALE GENOMIC DNA]</scope>
    <source>
        <strain evidence="1 2">DSM 108282</strain>
    </source>
</reference>
<name>A0A4S4K8V1_9APHY</name>
<dbReference type="AlphaFoldDB" id="A0A4S4K8V1"/>
<organism evidence="1 2">
    <name type="scientific">Hermanssonia centrifuga</name>
    <dbReference type="NCBI Taxonomy" id="98765"/>
    <lineage>
        <taxon>Eukaryota</taxon>
        <taxon>Fungi</taxon>
        <taxon>Dikarya</taxon>
        <taxon>Basidiomycota</taxon>
        <taxon>Agaricomycotina</taxon>
        <taxon>Agaricomycetes</taxon>
        <taxon>Polyporales</taxon>
        <taxon>Meruliaceae</taxon>
        <taxon>Hermanssonia</taxon>
    </lineage>
</organism>
<protein>
    <submittedName>
        <fullName evidence="1">Uncharacterized protein</fullName>
    </submittedName>
</protein>
<dbReference type="Proteomes" id="UP000309038">
    <property type="component" value="Unassembled WGS sequence"/>
</dbReference>
<comment type="caution">
    <text evidence="1">The sequence shown here is derived from an EMBL/GenBank/DDBJ whole genome shotgun (WGS) entry which is preliminary data.</text>
</comment>
<gene>
    <name evidence="1" type="ORF">EW026_g7668</name>
</gene>
<evidence type="ECO:0000313" key="1">
    <source>
        <dbReference type="EMBL" id="THG93617.1"/>
    </source>
</evidence>
<sequence>MLSNVIIVLADIMSIPNVDQEIIELLKKKMVARIVSPAGSMLAYAGPRSGVGNHPELKEGDKPLLRFYSTLVQIPEHGRAAPIIDVGWVDHGEALGGDWYHDLLRAESQPEIMPNI</sequence>
<dbReference type="EMBL" id="SGPJ01000611">
    <property type="protein sequence ID" value="THG93617.1"/>
    <property type="molecule type" value="Genomic_DNA"/>
</dbReference>
<proteinExistence type="predicted"/>
<accession>A0A4S4K8V1</accession>
<evidence type="ECO:0000313" key="2">
    <source>
        <dbReference type="Proteomes" id="UP000309038"/>
    </source>
</evidence>